<dbReference type="InterPro" id="IPR001373">
    <property type="entry name" value="Cullin_N"/>
</dbReference>
<evidence type="ECO:0000256" key="5">
    <source>
        <dbReference type="ARBA" id="ARBA00022499"/>
    </source>
</evidence>
<dbReference type="FunFam" id="1.10.10.10:FF:000014">
    <property type="entry name" value="Cullin 1"/>
    <property type="match status" value="1"/>
</dbReference>
<dbReference type="SMART" id="SM00182">
    <property type="entry name" value="CULLIN"/>
    <property type="match status" value="1"/>
</dbReference>
<dbReference type="Pfam" id="PF00888">
    <property type="entry name" value="Cullin"/>
    <property type="match status" value="1"/>
</dbReference>
<sequence>MRIYTAIYQFCTAARPTTQVGHPATSRGAQLLGAELYNKLIEYLEIHLENIKLESGQFADEGLIKYYIRTWNRYTTGARYLNHIFEYLNRHWVKRERDEGRRTVYDVNTLCLVKWRSVFFDSIQSKQMAAVLKLIEKQRNGETIENTDIKNIVGSFVNLGLDEHDSRKVSLSVYKTYFEGPFIASTETYYKDESKRFVAENSVVDYMKKAEVRLQEETGRVQLYLHQSTEKILMRTCETVLIYDHADLLRDEFQNLLEANRQEDLKRMFTLLSRIQNGLEPLRGKFETHVRKQGLAAIEKLATEAGENLDPKAYVDALLEVYRQYAHLVQYAFSDDTDFVKSLDNACREFINRNKVCSQSSSKSPELLAKYSDALLKKSGKSAEDSDLDAKLNDIMTIFKYIDDKDVFQKFYTRMLSRRLVHGTSTSDDAESSMISKLKEACGHEYTSKLQRMFQDMNVSQDLQIQFREAMAKNLEPSELTIDFTILVLGTNFWPLTPINTTFNLPDELVKTFERFQSFYQSKHSGRKLTWLWQLSKGELKANYPKSSNKVGYTFQVSTFQMAILLPYNNGDTYSYEQLQQITALNKEYLVGSLAILVKARVLLLEGSGEVGDPGTRYTLNMDFKNKKIRVNLNVPLRSEQKQDTETTHKTIEEDRKMLMQSAIVRIMKARKVLKHVVLVQETIAQIKSRFTPKVPEIKKCIDFLIEKEYLERIDGDRYSYLA</sequence>
<comment type="similarity">
    <text evidence="3 11 12">Belongs to the cullin family.</text>
</comment>
<dbReference type="GO" id="GO:0019005">
    <property type="term" value="C:SCF ubiquitin ligase complex"/>
    <property type="evidence" value="ECO:0007669"/>
    <property type="project" value="UniProtKB-ARBA"/>
</dbReference>
<evidence type="ECO:0000256" key="7">
    <source>
        <dbReference type="ARBA" id="ARBA00022786"/>
    </source>
</evidence>
<dbReference type="InterPro" id="IPR036317">
    <property type="entry name" value="Cullin_homology_sf"/>
</dbReference>
<dbReference type="FunFam" id="1.20.1310.10:FF:000011">
    <property type="entry name" value="Cullin 1"/>
    <property type="match status" value="1"/>
</dbReference>
<dbReference type="RefSeq" id="XP_056044680.1">
    <property type="nucleotide sequence ID" value="XM_056191754.1"/>
</dbReference>
<dbReference type="FunFam" id="1.20.1310.10:FF:000029">
    <property type="entry name" value="Cullin homolog 1"/>
    <property type="match status" value="1"/>
</dbReference>
<name>A0AAD7VUH4_9ASCO</name>
<keyword evidence="8" id="KW-0832">Ubl conjugation</keyword>
<dbReference type="GO" id="GO:0005634">
    <property type="term" value="C:nucleus"/>
    <property type="evidence" value="ECO:0007669"/>
    <property type="project" value="UniProtKB-ARBA"/>
</dbReference>
<accession>A0AAD7VUH4</accession>
<dbReference type="SUPFAM" id="SSF74788">
    <property type="entry name" value="Cullin repeat-like"/>
    <property type="match status" value="1"/>
</dbReference>
<dbReference type="GO" id="GO:0051301">
    <property type="term" value="P:cell division"/>
    <property type="evidence" value="ECO:0007669"/>
    <property type="project" value="UniProtKB-KW"/>
</dbReference>
<dbReference type="GO" id="GO:0031146">
    <property type="term" value="P:SCF-dependent proteasomal ubiquitin-dependent protein catabolic process"/>
    <property type="evidence" value="ECO:0007669"/>
    <property type="project" value="UniProtKB-ARBA"/>
</dbReference>
<dbReference type="GO" id="GO:0031625">
    <property type="term" value="F:ubiquitin protein ligase binding"/>
    <property type="evidence" value="ECO:0007669"/>
    <property type="project" value="InterPro"/>
</dbReference>
<dbReference type="SMART" id="SM00884">
    <property type="entry name" value="Cullin_Nedd8"/>
    <property type="match status" value="1"/>
</dbReference>
<dbReference type="GeneID" id="80886920"/>
<dbReference type="InterPro" id="IPR016158">
    <property type="entry name" value="Cullin_homology"/>
</dbReference>
<dbReference type="InterPro" id="IPR036390">
    <property type="entry name" value="WH_DNA-bd_sf"/>
</dbReference>
<dbReference type="FunFam" id="1.20.1310.10:FF:000026">
    <property type="entry name" value="Cullin 1"/>
    <property type="match status" value="1"/>
</dbReference>
<dbReference type="InterPro" id="IPR016157">
    <property type="entry name" value="Cullin_CS"/>
</dbReference>
<evidence type="ECO:0000256" key="4">
    <source>
        <dbReference type="ARBA" id="ARBA00022490"/>
    </source>
</evidence>
<keyword evidence="4" id="KW-0963">Cytoplasm</keyword>
<reference evidence="14" key="1">
    <citation type="submission" date="2023-03" db="EMBL/GenBank/DDBJ databases">
        <title>Near-Complete genome sequence of Lipomyces tetrasporous NRRL Y-64009, an oleaginous yeast capable of growing on lignocellulosic hydrolysates.</title>
        <authorList>
            <consortium name="Lawrence Berkeley National Laboratory"/>
            <person name="Jagtap S.S."/>
            <person name="Liu J.-J."/>
            <person name="Walukiewicz H.E."/>
            <person name="Pangilinan J."/>
            <person name="Lipzen A."/>
            <person name="Ahrendt S."/>
            <person name="Koriabine M."/>
            <person name="Cobaugh K."/>
            <person name="Salamov A."/>
            <person name="Yoshinaga Y."/>
            <person name="Ng V."/>
            <person name="Daum C."/>
            <person name="Grigoriev I.V."/>
            <person name="Slininger P.J."/>
            <person name="Dien B.S."/>
            <person name="Jin Y.-S."/>
            <person name="Rao C.V."/>
        </authorList>
    </citation>
    <scope>NUCLEOTIDE SEQUENCE</scope>
    <source>
        <strain evidence="14">NRRL Y-64009</strain>
    </source>
</reference>
<evidence type="ECO:0000256" key="2">
    <source>
        <dbReference type="ARBA" id="ARBA00004906"/>
    </source>
</evidence>
<comment type="caution">
    <text evidence="14">The sequence shown here is derived from an EMBL/GenBank/DDBJ whole genome shotgun (WGS) entry which is preliminary data.</text>
</comment>
<dbReference type="FunFam" id="3.30.230.130:FF:000003">
    <property type="entry name" value="Cullin 2"/>
    <property type="match status" value="1"/>
</dbReference>
<evidence type="ECO:0000256" key="8">
    <source>
        <dbReference type="ARBA" id="ARBA00022843"/>
    </source>
</evidence>
<dbReference type="InterPro" id="IPR019559">
    <property type="entry name" value="Cullin_neddylation_domain"/>
</dbReference>
<dbReference type="PROSITE" id="PS01256">
    <property type="entry name" value="CULLIN_1"/>
    <property type="match status" value="1"/>
</dbReference>
<dbReference type="Pfam" id="PF26557">
    <property type="entry name" value="Cullin_AB"/>
    <property type="match status" value="1"/>
</dbReference>
<evidence type="ECO:0000256" key="12">
    <source>
        <dbReference type="RuleBase" id="RU003829"/>
    </source>
</evidence>
<keyword evidence="9" id="KW-0131">Cell cycle</keyword>
<evidence type="ECO:0000256" key="11">
    <source>
        <dbReference type="PROSITE-ProRule" id="PRU00330"/>
    </source>
</evidence>
<evidence type="ECO:0000313" key="14">
    <source>
        <dbReference type="EMBL" id="KAJ8101230.1"/>
    </source>
</evidence>
<evidence type="ECO:0000256" key="9">
    <source>
        <dbReference type="ARBA" id="ARBA00023306"/>
    </source>
</evidence>
<dbReference type="PROSITE" id="PS50069">
    <property type="entry name" value="CULLIN_2"/>
    <property type="match status" value="1"/>
</dbReference>
<dbReference type="InterPro" id="IPR059120">
    <property type="entry name" value="Cullin-like_AB"/>
</dbReference>
<dbReference type="EMBL" id="JARPMG010000004">
    <property type="protein sequence ID" value="KAJ8101230.1"/>
    <property type="molecule type" value="Genomic_DNA"/>
</dbReference>
<evidence type="ECO:0000259" key="13">
    <source>
        <dbReference type="PROSITE" id="PS50069"/>
    </source>
</evidence>
<evidence type="ECO:0000256" key="6">
    <source>
        <dbReference type="ARBA" id="ARBA00022618"/>
    </source>
</evidence>
<dbReference type="InterPro" id="IPR036388">
    <property type="entry name" value="WH-like_DNA-bd_sf"/>
</dbReference>
<dbReference type="PANTHER" id="PTHR11932">
    <property type="entry name" value="CULLIN"/>
    <property type="match status" value="1"/>
</dbReference>
<dbReference type="FunFam" id="4.10.1030.10:FF:000002">
    <property type="entry name" value="cullin homolog 1"/>
    <property type="match status" value="1"/>
</dbReference>
<dbReference type="GO" id="GO:1902531">
    <property type="term" value="P:regulation of intracellular signal transduction"/>
    <property type="evidence" value="ECO:0007669"/>
    <property type="project" value="UniProtKB-ARBA"/>
</dbReference>
<comment type="subcellular location">
    <subcellularLocation>
        <location evidence="1">Cytoplasm</location>
    </subcellularLocation>
</comment>
<dbReference type="AlphaFoldDB" id="A0AAD7VUH4"/>
<feature type="domain" description="Cullin family profile" evidence="13">
    <location>
        <begin position="363"/>
        <end position="598"/>
    </location>
</feature>
<gene>
    <name evidence="14" type="ORF">POJ06DRAFT_91331</name>
</gene>
<organism evidence="14 15">
    <name type="scientific">Lipomyces tetrasporus</name>
    <dbReference type="NCBI Taxonomy" id="54092"/>
    <lineage>
        <taxon>Eukaryota</taxon>
        <taxon>Fungi</taxon>
        <taxon>Dikarya</taxon>
        <taxon>Ascomycota</taxon>
        <taxon>Saccharomycotina</taxon>
        <taxon>Lipomycetes</taxon>
        <taxon>Lipomycetales</taxon>
        <taxon>Lipomycetaceae</taxon>
        <taxon>Lipomyces</taxon>
    </lineage>
</organism>
<dbReference type="Gene3D" id="1.10.10.10">
    <property type="entry name" value="Winged helix-like DNA-binding domain superfamily/Winged helix DNA-binding domain"/>
    <property type="match status" value="2"/>
</dbReference>
<evidence type="ECO:0000313" key="15">
    <source>
        <dbReference type="Proteomes" id="UP001217417"/>
    </source>
</evidence>
<keyword evidence="15" id="KW-1185">Reference proteome</keyword>
<evidence type="ECO:0000256" key="3">
    <source>
        <dbReference type="ARBA" id="ARBA00006019"/>
    </source>
</evidence>
<dbReference type="SUPFAM" id="SSF46785">
    <property type="entry name" value="Winged helix' DNA-binding domain"/>
    <property type="match status" value="1"/>
</dbReference>
<keyword evidence="5" id="KW-1017">Isopeptide bond</keyword>
<evidence type="ECO:0000256" key="1">
    <source>
        <dbReference type="ARBA" id="ARBA00004496"/>
    </source>
</evidence>
<keyword evidence="6" id="KW-0132">Cell division</keyword>
<proteinExistence type="inferred from homology"/>
<dbReference type="Pfam" id="PF10557">
    <property type="entry name" value="Cullin_Nedd8"/>
    <property type="match status" value="1"/>
</dbReference>
<dbReference type="Gene3D" id="4.10.1030.10">
    <property type="entry name" value="Ring Box Chain A, domain 5"/>
    <property type="match status" value="1"/>
</dbReference>
<protein>
    <recommendedName>
        <fullName evidence="10">Cullin-1</fullName>
    </recommendedName>
</protein>
<evidence type="ECO:0000256" key="10">
    <source>
        <dbReference type="ARBA" id="ARBA00069612"/>
    </source>
</evidence>
<dbReference type="InterPro" id="IPR045093">
    <property type="entry name" value="Cullin"/>
</dbReference>
<dbReference type="InterPro" id="IPR016159">
    <property type="entry name" value="Cullin_repeat-like_dom_sf"/>
</dbReference>
<dbReference type="Proteomes" id="UP001217417">
    <property type="component" value="Unassembled WGS sequence"/>
</dbReference>
<keyword evidence="7" id="KW-0833">Ubl conjugation pathway</keyword>
<dbReference type="Gene3D" id="1.20.1310.10">
    <property type="entry name" value="Cullin Repeats"/>
    <property type="match status" value="4"/>
</dbReference>
<dbReference type="GO" id="GO:0005737">
    <property type="term" value="C:cytoplasm"/>
    <property type="evidence" value="ECO:0007669"/>
    <property type="project" value="UniProtKB-SubCell"/>
</dbReference>
<comment type="pathway">
    <text evidence="2">Protein modification; protein ubiquitination.</text>
</comment>
<dbReference type="SUPFAM" id="SSF75632">
    <property type="entry name" value="Cullin homology domain"/>
    <property type="match status" value="1"/>
</dbReference>
<dbReference type="FunFam" id="1.20.1310.10:FF:000007">
    <property type="entry name" value="Cullin 1"/>
    <property type="match status" value="1"/>
</dbReference>